<dbReference type="Pfam" id="PF00264">
    <property type="entry name" value="Tyrosinase"/>
    <property type="match status" value="1"/>
</dbReference>
<comment type="catalytic activity">
    <reaction evidence="10">
        <text>L-tyrosine + O2 = L-dopaquinone + H2O</text>
        <dbReference type="Rhea" id="RHEA:18117"/>
        <dbReference type="ChEBI" id="CHEBI:15377"/>
        <dbReference type="ChEBI" id="CHEBI:15379"/>
        <dbReference type="ChEBI" id="CHEBI:57924"/>
        <dbReference type="ChEBI" id="CHEBI:58315"/>
        <dbReference type="EC" id="1.14.18.1"/>
    </reaction>
</comment>
<evidence type="ECO:0000313" key="14">
    <source>
        <dbReference type="EMBL" id="KAK3355484.1"/>
    </source>
</evidence>
<keyword evidence="8" id="KW-0470">Melanin biosynthesis</keyword>
<dbReference type="InterPro" id="IPR002227">
    <property type="entry name" value="Tyrosinase_Cu-bd"/>
</dbReference>
<dbReference type="Gene3D" id="2.60.310.20">
    <property type="match status" value="1"/>
</dbReference>
<dbReference type="InterPro" id="IPR016216">
    <property type="entry name" value="Monophenol_mOase_fun"/>
</dbReference>
<dbReference type="GO" id="GO:0042438">
    <property type="term" value="P:melanin biosynthetic process"/>
    <property type="evidence" value="ECO:0007669"/>
    <property type="project" value="UniProtKB-KW"/>
</dbReference>
<dbReference type="Pfam" id="PF18132">
    <property type="entry name" value="Tyrosinase_C"/>
    <property type="match status" value="1"/>
</dbReference>
<dbReference type="Proteomes" id="UP001278500">
    <property type="component" value="Unassembled WGS sequence"/>
</dbReference>
<dbReference type="PANTHER" id="PTHR11474">
    <property type="entry name" value="TYROSINASE FAMILY MEMBER"/>
    <property type="match status" value="1"/>
</dbReference>
<dbReference type="EC" id="1.14.18.1" evidence="3"/>
<evidence type="ECO:0000256" key="1">
    <source>
        <dbReference type="ARBA" id="ARBA00001973"/>
    </source>
</evidence>
<evidence type="ECO:0000313" key="15">
    <source>
        <dbReference type="Proteomes" id="UP001278500"/>
    </source>
</evidence>
<dbReference type="AlphaFoldDB" id="A0AAE0JPQ1"/>
<name>A0AAE0JPQ1_9PEZI</name>
<dbReference type="InterPro" id="IPR050316">
    <property type="entry name" value="Tyrosinase/Hemocyanin"/>
</dbReference>
<evidence type="ECO:0000256" key="8">
    <source>
        <dbReference type="ARBA" id="ARBA00023101"/>
    </source>
</evidence>
<proteinExistence type="inferred from homology"/>
<keyword evidence="7" id="KW-0503">Monooxygenase</keyword>
<comment type="cofactor">
    <cofactor evidence="1">
        <name>Cu(2+)</name>
        <dbReference type="ChEBI" id="CHEBI:29036"/>
    </cofactor>
</comment>
<gene>
    <name evidence="14" type="ORF">B0H65DRAFT_49276</name>
</gene>
<dbReference type="RefSeq" id="XP_062686862.1">
    <property type="nucleotide sequence ID" value="XM_062827756.1"/>
</dbReference>
<organism evidence="14 15">
    <name type="scientific">Neurospora tetraspora</name>
    <dbReference type="NCBI Taxonomy" id="94610"/>
    <lineage>
        <taxon>Eukaryota</taxon>
        <taxon>Fungi</taxon>
        <taxon>Dikarya</taxon>
        <taxon>Ascomycota</taxon>
        <taxon>Pezizomycotina</taxon>
        <taxon>Sordariomycetes</taxon>
        <taxon>Sordariomycetidae</taxon>
        <taxon>Sordariales</taxon>
        <taxon>Sordariaceae</taxon>
        <taxon>Neurospora</taxon>
    </lineage>
</organism>
<evidence type="ECO:0000256" key="4">
    <source>
        <dbReference type="ARBA" id="ARBA00022723"/>
    </source>
</evidence>
<evidence type="ECO:0000256" key="2">
    <source>
        <dbReference type="ARBA" id="ARBA00009928"/>
    </source>
</evidence>
<evidence type="ECO:0000256" key="9">
    <source>
        <dbReference type="ARBA" id="ARBA00048233"/>
    </source>
</evidence>
<evidence type="ECO:0000256" key="3">
    <source>
        <dbReference type="ARBA" id="ARBA00011906"/>
    </source>
</evidence>
<dbReference type="InterPro" id="IPR041640">
    <property type="entry name" value="Tyrosinase_C"/>
</dbReference>
<evidence type="ECO:0000256" key="5">
    <source>
        <dbReference type="ARBA" id="ARBA00023002"/>
    </source>
</evidence>
<dbReference type="PANTHER" id="PTHR11474:SF76">
    <property type="entry name" value="SHKT DOMAIN-CONTAINING PROTEIN"/>
    <property type="match status" value="1"/>
</dbReference>
<feature type="domain" description="Tyrosinase copper-binding" evidence="13">
    <location>
        <begin position="300"/>
        <end position="311"/>
    </location>
</feature>
<reference evidence="14" key="2">
    <citation type="submission" date="2023-06" db="EMBL/GenBank/DDBJ databases">
        <authorList>
            <consortium name="Lawrence Berkeley National Laboratory"/>
            <person name="Haridas S."/>
            <person name="Hensen N."/>
            <person name="Bonometti L."/>
            <person name="Westerberg I."/>
            <person name="Brannstrom I.O."/>
            <person name="Guillou S."/>
            <person name="Cros-Aarteil S."/>
            <person name="Calhoun S."/>
            <person name="Kuo A."/>
            <person name="Mondo S."/>
            <person name="Pangilinan J."/>
            <person name="Riley R."/>
            <person name="Labutti K."/>
            <person name="Andreopoulos B."/>
            <person name="Lipzen A."/>
            <person name="Chen C."/>
            <person name="Yanf M."/>
            <person name="Daum C."/>
            <person name="Ng V."/>
            <person name="Clum A."/>
            <person name="Steindorff A."/>
            <person name="Ohm R."/>
            <person name="Martin F."/>
            <person name="Silar P."/>
            <person name="Natvig D."/>
            <person name="Lalanne C."/>
            <person name="Gautier V."/>
            <person name="Ament-Velasquez S.L."/>
            <person name="Kruys A."/>
            <person name="Hutchinson M.I."/>
            <person name="Powell A.J."/>
            <person name="Barry K."/>
            <person name="Miller A.N."/>
            <person name="Grigoriev I.V."/>
            <person name="Debuchy R."/>
            <person name="Gladieux P."/>
            <person name="Thoren M.H."/>
            <person name="Johannesson H."/>
        </authorList>
    </citation>
    <scope>NUCLEOTIDE SEQUENCE</scope>
    <source>
        <strain evidence="14">CBS 560.94</strain>
    </source>
</reference>
<dbReference type="PROSITE" id="PS00497">
    <property type="entry name" value="TYROSINASE_1"/>
    <property type="match status" value="1"/>
</dbReference>
<dbReference type="PIRSF" id="PIRSF000340">
    <property type="entry name" value="MPO_fungal"/>
    <property type="match status" value="1"/>
</dbReference>
<evidence type="ECO:0000256" key="6">
    <source>
        <dbReference type="ARBA" id="ARBA00023008"/>
    </source>
</evidence>
<keyword evidence="5" id="KW-0560">Oxidoreductase</keyword>
<protein>
    <recommendedName>
        <fullName evidence="3">tyrosinase</fullName>
        <ecNumber evidence="3">1.14.18.1</ecNumber>
    </recommendedName>
</protein>
<sequence length="685" mass="76047">MSNDIKFAITGVPTTPSSNGAAPLRRELRDLQVNYPEQFNLYLLGLRDFQGLDEAKLASYYQVAGIHGMPFKPWGGVPSDTDWSKPGSSGFGGYCTHSSILFITWHRPYLALYEQALYASVQAVANKFPVEGGLRAKYVAAAKEFRAPYFDWASQPPKGTLAFPESLSARTIQVVDVDGKTKAINNPLNRFTFHPVNPSPGDFSAAWSRYPSTVRYPNRQTGASRDERIAPILANELASLRNNVSLLLLSYKDFDAFSYNRWDPNTNPGDFGSLEDVHNEIHDRTGGNGHMSSLEVSAFDPLFWLHHINVDRLWSIWQDLNPNSFMSPRPAPYSTFVAQEGESQSKDTPLEPFWDRSTANFWTSEQVKDSTTFGYAYPETQKWKYSSVQEYQTAIKKSVTALYGSNVFANFVDNVADRTPALMKLQATGEESKSAVSAAAAHAVELSGAKKVAAKVHDVFQQAEEKVQKPVVPVEETKAEPSTPEGMITRSGRKRDSELTTSTGPIPEKLKYLAPDGKYTDWIVNVRAQKHGLGQSFRVIVFLGEFNPDPETWDHEFNCVGRVSVLGRSAETQCGKCRKDNANGLIVSGTVPLTSALLQDIVGGELQSLKPEDVIPHLRANLKWKVALFNGEEYNLEEVPDLKVSVASTEVTIDEEGLPHYSRQYTVYPEITEGKPCGHGPEDQI</sequence>
<dbReference type="Gene3D" id="1.10.1280.10">
    <property type="entry name" value="Di-copper center containing domain from catechol oxidase"/>
    <property type="match status" value="1"/>
</dbReference>
<dbReference type="InterPro" id="IPR008922">
    <property type="entry name" value="Di-copper_centre_dom_sf"/>
</dbReference>
<dbReference type="EMBL" id="JAUEPP010000001">
    <property type="protein sequence ID" value="KAK3355484.1"/>
    <property type="molecule type" value="Genomic_DNA"/>
</dbReference>
<feature type="domain" description="Tyrosinase copper-binding" evidence="12">
    <location>
        <begin position="97"/>
        <end position="114"/>
    </location>
</feature>
<dbReference type="GO" id="GO:0046872">
    <property type="term" value="F:metal ion binding"/>
    <property type="evidence" value="ECO:0007669"/>
    <property type="project" value="UniProtKB-KW"/>
</dbReference>
<evidence type="ECO:0000259" key="12">
    <source>
        <dbReference type="PROSITE" id="PS00497"/>
    </source>
</evidence>
<evidence type="ECO:0000256" key="10">
    <source>
        <dbReference type="ARBA" id="ARBA00048881"/>
    </source>
</evidence>
<keyword evidence="4" id="KW-0479">Metal-binding</keyword>
<evidence type="ECO:0000256" key="7">
    <source>
        <dbReference type="ARBA" id="ARBA00023033"/>
    </source>
</evidence>
<dbReference type="SUPFAM" id="SSF48056">
    <property type="entry name" value="Di-copper centre-containing domain"/>
    <property type="match status" value="1"/>
</dbReference>
<comment type="caution">
    <text evidence="14">The sequence shown here is derived from an EMBL/GenBank/DDBJ whole genome shotgun (WGS) entry which is preliminary data.</text>
</comment>
<dbReference type="PROSITE" id="PS00498">
    <property type="entry name" value="TYROSINASE_2"/>
    <property type="match status" value="1"/>
</dbReference>
<dbReference type="GeneID" id="87864910"/>
<reference evidence="14" key="1">
    <citation type="journal article" date="2023" name="Mol. Phylogenet. Evol.">
        <title>Genome-scale phylogeny and comparative genomics of the fungal order Sordariales.</title>
        <authorList>
            <person name="Hensen N."/>
            <person name="Bonometti L."/>
            <person name="Westerberg I."/>
            <person name="Brannstrom I.O."/>
            <person name="Guillou S."/>
            <person name="Cros-Aarteil S."/>
            <person name="Calhoun S."/>
            <person name="Haridas S."/>
            <person name="Kuo A."/>
            <person name="Mondo S."/>
            <person name="Pangilinan J."/>
            <person name="Riley R."/>
            <person name="LaButti K."/>
            <person name="Andreopoulos B."/>
            <person name="Lipzen A."/>
            <person name="Chen C."/>
            <person name="Yan M."/>
            <person name="Daum C."/>
            <person name="Ng V."/>
            <person name="Clum A."/>
            <person name="Steindorff A."/>
            <person name="Ohm R.A."/>
            <person name="Martin F."/>
            <person name="Silar P."/>
            <person name="Natvig D.O."/>
            <person name="Lalanne C."/>
            <person name="Gautier V."/>
            <person name="Ament-Velasquez S.L."/>
            <person name="Kruys A."/>
            <person name="Hutchinson M.I."/>
            <person name="Powell A.J."/>
            <person name="Barry K."/>
            <person name="Miller A.N."/>
            <person name="Grigoriev I.V."/>
            <person name="Debuchy R."/>
            <person name="Gladieux P."/>
            <person name="Hiltunen Thoren M."/>
            <person name="Johannesson H."/>
        </authorList>
    </citation>
    <scope>NUCLEOTIDE SEQUENCE</scope>
    <source>
        <strain evidence="14">CBS 560.94</strain>
    </source>
</reference>
<dbReference type="PRINTS" id="PR00092">
    <property type="entry name" value="TYROSINASE"/>
</dbReference>
<comment type="catalytic activity">
    <reaction evidence="9">
        <text>2 L-dopa + O2 = 2 L-dopaquinone + 2 H2O</text>
        <dbReference type="Rhea" id="RHEA:34287"/>
        <dbReference type="ChEBI" id="CHEBI:15377"/>
        <dbReference type="ChEBI" id="CHEBI:15379"/>
        <dbReference type="ChEBI" id="CHEBI:57504"/>
        <dbReference type="ChEBI" id="CHEBI:57924"/>
        <dbReference type="EC" id="1.14.18.1"/>
    </reaction>
</comment>
<feature type="region of interest" description="Disordered" evidence="11">
    <location>
        <begin position="474"/>
        <end position="507"/>
    </location>
</feature>
<evidence type="ECO:0000256" key="11">
    <source>
        <dbReference type="SAM" id="MobiDB-lite"/>
    </source>
</evidence>
<keyword evidence="6" id="KW-0186">Copper</keyword>
<evidence type="ECO:0000259" key="13">
    <source>
        <dbReference type="PROSITE" id="PS00498"/>
    </source>
</evidence>
<comment type="similarity">
    <text evidence="2">Belongs to the tyrosinase family.</text>
</comment>
<dbReference type="GO" id="GO:0004503">
    <property type="term" value="F:tyrosinase activity"/>
    <property type="evidence" value="ECO:0007669"/>
    <property type="project" value="UniProtKB-EC"/>
</dbReference>
<keyword evidence="15" id="KW-1185">Reference proteome</keyword>
<accession>A0AAE0JPQ1</accession>